<gene>
    <name evidence="2" type="ORF">GCM10010394_23490</name>
</gene>
<name>A0ABP3QPR9_9ACTN</name>
<dbReference type="RefSeq" id="WP_344073183.1">
    <property type="nucleotide sequence ID" value="NZ_BAAACA010000014.1"/>
</dbReference>
<feature type="compositionally biased region" description="Low complexity" evidence="1">
    <location>
        <begin position="21"/>
        <end position="30"/>
    </location>
</feature>
<proteinExistence type="predicted"/>
<organism evidence="2 3">
    <name type="scientific">Streptomyces crystallinus</name>
    <dbReference type="NCBI Taxonomy" id="68191"/>
    <lineage>
        <taxon>Bacteria</taxon>
        <taxon>Bacillati</taxon>
        <taxon>Actinomycetota</taxon>
        <taxon>Actinomycetes</taxon>
        <taxon>Kitasatosporales</taxon>
        <taxon>Streptomycetaceae</taxon>
        <taxon>Streptomyces</taxon>
    </lineage>
</organism>
<sequence length="75" mass="7728">MSEQPEDDTGVAAPTDLDAEVASADRATAAPVAAEEAVEVEAEGVARHRPGLLLTEEHALSESAGPSFRLTPTES</sequence>
<dbReference type="EMBL" id="BAAACA010000014">
    <property type="protein sequence ID" value="GAA0593461.1"/>
    <property type="molecule type" value="Genomic_DNA"/>
</dbReference>
<protein>
    <submittedName>
        <fullName evidence="2">Uncharacterized protein</fullName>
    </submittedName>
</protein>
<accession>A0ABP3QPR9</accession>
<dbReference type="Proteomes" id="UP001500668">
    <property type="component" value="Unassembled WGS sequence"/>
</dbReference>
<feature type="region of interest" description="Disordered" evidence="1">
    <location>
        <begin position="1"/>
        <end position="30"/>
    </location>
</feature>
<evidence type="ECO:0000313" key="3">
    <source>
        <dbReference type="Proteomes" id="UP001500668"/>
    </source>
</evidence>
<keyword evidence="3" id="KW-1185">Reference proteome</keyword>
<feature type="region of interest" description="Disordered" evidence="1">
    <location>
        <begin position="56"/>
        <end position="75"/>
    </location>
</feature>
<evidence type="ECO:0000256" key="1">
    <source>
        <dbReference type="SAM" id="MobiDB-lite"/>
    </source>
</evidence>
<evidence type="ECO:0000313" key="2">
    <source>
        <dbReference type="EMBL" id="GAA0593461.1"/>
    </source>
</evidence>
<reference evidence="3" key="1">
    <citation type="journal article" date="2019" name="Int. J. Syst. Evol. Microbiol.">
        <title>The Global Catalogue of Microorganisms (GCM) 10K type strain sequencing project: providing services to taxonomists for standard genome sequencing and annotation.</title>
        <authorList>
            <consortium name="The Broad Institute Genomics Platform"/>
            <consortium name="The Broad Institute Genome Sequencing Center for Infectious Disease"/>
            <person name="Wu L."/>
            <person name="Ma J."/>
        </authorList>
    </citation>
    <scope>NUCLEOTIDE SEQUENCE [LARGE SCALE GENOMIC DNA]</scope>
    <source>
        <strain evidence="3">JCM 5067</strain>
    </source>
</reference>
<comment type="caution">
    <text evidence="2">The sequence shown here is derived from an EMBL/GenBank/DDBJ whole genome shotgun (WGS) entry which is preliminary data.</text>
</comment>